<protein>
    <submittedName>
        <fullName evidence="1">Uncharacterized protein</fullName>
    </submittedName>
</protein>
<evidence type="ECO:0000313" key="1">
    <source>
        <dbReference type="EMBL" id="CAK0769486.1"/>
    </source>
</evidence>
<gene>
    <name evidence="1" type="ORF">CVIRNUC_003671</name>
</gene>
<reference evidence="1 2" key="1">
    <citation type="submission" date="2023-10" db="EMBL/GenBank/DDBJ databases">
        <authorList>
            <person name="Maclean D."/>
            <person name="Macfadyen A."/>
        </authorList>
    </citation>
    <scope>NUCLEOTIDE SEQUENCE [LARGE SCALE GENOMIC DNA]</scope>
</reference>
<proteinExistence type="predicted"/>
<comment type="caution">
    <text evidence="1">The sequence shown here is derived from an EMBL/GenBank/DDBJ whole genome shotgun (WGS) entry which is preliminary data.</text>
</comment>
<name>A0AAV1HZB5_9CHLO</name>
<sequence>MWEIEVEEKVEGMVEGVFGRVMEAERARAAAVIQRKWLDRVYRPDSSSSTLRGVKRNFAEMQGTCL</sequence>
<dbReference type="EMBL" id="CAUYUE010000004">
    <property type="protein sequence ID" value="CAK0769486.1"/>
    <property type="molecule type" value="Genomic_DNA"/>
</dbReference>
<keyword evidence="2" id="KW-1185">Reference proteome</keyword>
<organism evidence="1 2">
    <name type="scientific">Coccomyxa viridis</name>
    <dbReference type="NCBI Taxonomy" id="1274662"/>
    <lineage>
        <taxon>Eukaryota</taxon>
        <taxon>Viridiplantae</taxon>
        <taxon>Chlorophyta</taxon>
        <taxon>core chlorophytes</taxon>
        <taxon>Trebouxiophyceae</taxon>
        <taxon>Trebouxiophyceae incertae sedis</taxon>
        <taxon>Coccomyxaceae</taxon>
        <taxon>Coccomyxa</taxon>
    </lineage>
</organism>
<accession>A0AAV1HZB5</accession>
<dbReference type="AlphaFoldDB" id="A0AAV1HZB5"/>
<evidence type="ECO:0000313" key="2">
    <source>
        <dbReference type="Proteomes" id="UP001314263"/>
    </source>
</evidence>
<dbReference type="Proteomes" id="UP001314263">
    <property type="component" value="Unassembled WGS sequence"/>
</dbReference>